<name>A0A3B7MRM5_9BACT</name>
<organism evidence="1 2">
    <name type="scientific">Paraflavitalea soli</name>
    <dbReference type="NCBI Taxonomy" id="2315862"/>
    <lineage>
        <taxon>Bacteria</taxon>
        <taxon>Pseudomonadati</taxon>
        <taxon>Bacteroidota</taxon>
        <taxon>Chitinophagia</taxon>
        <taxon>Chitinophagales</taxon>
        <taxon>Chitinophagaceae</taxon>
        <taxon>Paraflavitalea</taxon>
    </lineage>
</organism>
<accession>A0A3B7MRM5</accession>
<dbReference type="AlphaFoldDB" id="A0A3B7MRM5"/>
<protein>
    <submittedName>
        <fullName evidence="1">Uncharacterized protein</fullName>
    </submittedName>
</protein>
<keyword evidence="2" id="KW-1185">Reference proteome</keyword>
<gene>
    <name evidence="1" type="ORF">D3H65_17645</name>
</gene>
<dbReference type="KEGG" id="pseg:D3H65_17645"/>
<evidence type="ECO:0000313" key="1">
    <source>
        <dbReference type="EMBL" id="AXY75690.1"/>
    </source>
</evidence>
<dbReference type="Proteomes" id="UP000263900">
    <property type="component" value="Chromosome"/>
</dbReference>
<sequence>MKEEQIAKASLLAGLITRTLCTSTTASESSTLHAWTLEEVENKLLVDELTDPDKLHEQLINFRKFKAVAGLEKINLRLFGSPQGCTAC</sequence>
<proteinExistence type="predicted"/>
<dbReference type="EMBL" id="CP032157">
    <property type="protein sequence ID" value="AXY75690.1"/>
    <property type="molecule type" value="Genomic_DNA"/>
</dbReference>
<reference evidence="1 2" key="1">
    <citation type="submission" date="2018-09" db="EMBL/GenBank/DDBJ databases">
        <title>Genome sequencing of strain 6GH32-13.</title>
        <authorList>
            <person name="Weon H.-Y."/>
            <person name="Heo J."/>
            <person name="Kwon S.-W."/>
        </authorList>
    </citation>
    <scope>NUCLEOTIDE SEQUENCE [LARGE SCALE GENOMIC DNA]</scope>
    <source>
        <strain evidence="1 2">5GH32-13</strain>
    </source>
</reference>
<dbReference type="RefSeq" id="WP_119051571.1">
    <property type="nucleotide sequence ID" value="NZ_CP032157.1"/>
</dbReference>
<evidence type="ECO:0000313" key="2">
    <source>
        <dbReference type="Proteomes" id="UP000263900"/>
    </source>
</evidence>